<dbReference type="Pfam" id="PF17517">
    <property type="entry name" value="IgGFc_binding"/>
    <property type="match status" value="1"/>
</dbReference>
<protein>
    <recommendedName>
        <fullName evidence="2">IgGFc-binding protein N-terminal domain-containing protein</fullName>
    </recommendedName>
</protein>
<dbReference type="PANTHER" id="PTHR46534">
    <property type="entry name" value="IGGFC_BINDING DOMAIN-CONTAINING PROTEIN"/>
    <property type="match status" value="1"/>
</dbReference>
<keyword evidence="4" id="KW-1185">Reference proteome</keyword>
<accession>A0ABN9LE57</accession>
<dbReference type="PANTHER" id="PTHR46534:SF2">
    <property type="entry name" value="VWFD DOMAIN-CONTAINING PROTEIN"/>
    <property type="match status" value="1"/>
</dbReference>
<name>A0ABN9LE57_9NEOB</name>
<dbReference type="EMBL" id="CAUEEQ010016094">
    <property type="protein sequence ID" value="CAJ0939977.1"/>
    <property type="molecule type" value="Genomic_DNA"/>
</dbReference>
<evidence type="ECO:0000256" key="1">
    <source>
        <dbReference type="SAM" id="MobiDB-lite"/>
    </source>
</evidence>
<organism evidence="3 4">
    <name type="scientific">Ranitomeya imitator</name>
    <name type="common">mimic poison frog</name>
    <dbReference type="NCBI Taxonomy" id="111125"/>
    <lineage>
        <taxon>Eukaryota</taxon>
        <taxon>Metazoa</taxon>
        <taxon>Chordata</taxon>
        <taxon>Craniata</taxon>
        <taxon>Vertebrata</taxon>
        <taxon>Euteleostomi</taxon>
        <taxon>Amphibia</taxon>
        <taxon>Batrachia</taxon>
        <taxon>Anura</taxon>
        <taxon>Neobatrachia</taxon>
        <taxon>Hyloidea</taxon>
        <taxon>Dendrobatidae</taxon>
        <taxon>Dendrobatinae</taxon>
        <taxon>Ranitomeya</taxon>
    </lineage>
</organism>
<dbReference type="Proteomes" id="UP001176940">
    <property type="component" value="Unassembled WGS sequence"/>
</dbReference>
<evidence type="ECO:0000313" key="3">
    <source>
        <dbReference type="EMBL" id="CAJ0939977.1"/>
    </source>
</evidence>
<gene>
    <name evidence="3" type="ORF">RIMI_LOCUS8202208</name>
</gene>
<evidence type="ECO:0000259" key="2">
    <source>
        <dbReference type="Pfam" id="PF17517"/>
    </source>
</evidence>
<reference evidence="3" key="1">
    <citation type="submission" date="2023-07" db="EMBL/GenBank/DDBJ databases">
        <authorList>
            <person name="Stuckert A."/>
        </authorList>
    </citation>
    <scope>NUCLEOTIDE SEQUENCE</scope>
</reference>
<dbReference type="InterPro" id="IPR035234">
    <property type="entry name" value="IgGFc-bd_N"/>
</dbReference>
<sequence>MEPGMPGTGGLNQNKPQTGITEVTSSGKSFITTFMQNDISKGLPDRQIVVTAASGPAKVSVSLNNFNFKKVVTVRKGQTVVIPIDIKTELRGTKNCTQSVIVEADADVSVMSRNYKGNSGDMALIYPAGQLGLEYYIITPPKGPENQFKEFFVLAYKTVTNVDVFLKGSVTVNGKNYAKGDKLTLNLRPYEAFQIQSKEDLSGTKVVGDNPIAVMAGHTCAENNNGCSHVYEQLKPVGSWGASFLVPGLSFQSKYDLVLIMASQSTVITYQSGTVNQTKNVAAGDLIQVNLTVSSPLSIQCIQGIQVLLLGLGGTYKGKPFGSFLSRIRDTDSFGLGYSLIGEKDFDTNLGIIIAKTSNSLEIQFDGKSSNNFVWNKFPGTEYSWVEYSYGSGFSTHTVQHPTIPFGLLSIGYTVKKAYGSLAPCFTGRKTQWITGSWQFPKNTRPTESKWSGILNGVGETTGGWGGGTMSGTGKRPGILSEIFNVGGNLLGNAGEVLKDVGETTGKVVGGTVSGTGKRPGILSEIFNVGGNLLGNAGGVLKNVGETTGRVVGGTSSSMGPIQGLVSGVLNTGGNLLSDTGDLLSGVGGTAGGTSIGLGGTSSSTGPVQGLVSGVLNAGGNILSGAGGILSGIGGTAGGKTSGLSGGGGISLTGTGGSTSATGPVQGLVSGVLNAGGKLLSDTGGILSGIGGTTGGKTSGLSGGGGVSVTGTGGTLSSTGPVQGLLSGVLNAGGKLLSDTGGILSGVGGTTGGKTGGLSGGGGVSVKEKRKNLLMIFFSRNRWHVIIYGASTRISVGVLNAGGKLLSDTGGILSGIGGTAGGKTGGLSGGGGVSVKGGTSSSTGPVQGLVSGVLNAGGNLLSNAGGVLKDVGGATGGHAGGVLKVAGATSSEKMAGGRTHKRPGLLSGLLKVEPHIHYCNERYHVTAHYRNKVPLPETWDMRGPRQERREQVSGIVKDVGDTAEGLVGGILNGGRKTSGGSAAHDVPAMRCFQALSSPWHRSRKLRGSAMCRYRYTKRFTNDHDQRYDLAVIVGSVPLSTTPIHQITGILDINVDTERILSPEMNSVNSAVSQIFTY</sequence>
<proteinExistence type="predicted"/>
<feature type="domain" description="IgGFc-binding protein N-terminal" evidence="2">
    <location>
        <begin position="122"/>
        <end position="412"/>
    </location>
</feature>
<feature type="compositionally biased region" description="Polar residues" evidence="1">
    <location>
        <begin position="11"/>
        <end position="21"/>
    </location>
</feature>
<feature type="compositionally biased region" description="Gly residues" evidence="1">
    <location>
        <begin position="1"/>
        <end position="10"/>
    </location>
</feature>
<comment type="caution">
    <text evidence="3">The sequence shown here is derived from an EMBL/GenBank/DDBJ whole genome shotgun (WGS) entry which is preliminary data.</text>
</comment>
<evidence type="ECO:0000313" key="4">
    <source>
        <dbReference type="Proteomes" id="UP001176940"/>
    </source>
</evidence>
<feature type="region of interest" description="Disordered" evidence="1">
    <location>
        <begin position="1"/>
        <end position="21"/>
    </location>
</feature>